<evidence type="ECO:0008006" key="5">
    <source>
        <dbReference type="Google" id="ProtNLM"/>
    </source>
</evidence>
<dbReference type="SUPFAM" id="SSF46785">
    <property type="entry name" value="Winged helix' DNA-binding domain"/>
    <property type="match status" value="1"/>
</dbReference>
<keyword evidence="4" id="KW-1185">Reference proteome</keyword>
<reference evidence="3 4" key="1">
    <citation type="submission" date="2017-06" db="EMBL/GenBank/DDBJ databases">
        <authorList>
            <person name="Kim H.J."/>
            <person name="Triplett B.A."/>
        </authorList>
    </citation>
    <scope>NUCLEOTIDE SEQUENCE [LARGE SCALE GENOMIC DNA]</scope>
    <source>
        <strain evidence="3 4">CGMCC 4.1858</strain>
    </source>
</reference>
<dbReference type="Proteomes" id="UP000198280">
    <property type="component" value="Unassembled WGS sequence"/>
</dbReference>
<organism evidence="3 4">
    <name type="scientific">Actinacidiphila glaucinigra</name>
    <dbReference type="NCBI Taxonomy" id="235986"/>
    <lineage>
        <taxon>Bacteria</taxon>
        <taxon>Bacillati</taxon>
        <taxon>Actinomycetota</taxon>
        <taxon>Actinomycetes</taxon>
        <taxon>Kitasatosporales</taxon>
        <taxon>Streptomycetaceae</taxon>
        <taxon>Actinacidiphila</taxon>
    </lineage>
</organism>
<keyword evidence="1" id="KW-0175">Coiled coil</keyword>
<evidence type="ECO:0000313" key="4">
    <source>
        <dbReference type="Proteomes" id="UP000198280"/>
    </source>
</evidence>
<feature type="compositionally biased region" description="Low complexity" evidence="2">
    <location>
        <begin position="55"/>
        <end position="74"/>
    </location>
</feature>
<gene>
    <name evidence="3" type="ORF">SAMN05216252_1614</name>
</gene>
<name>A0A239P0M7_9ACTN</name>
<dbReference type="AlphaFoldDB" id="A0A239P0M7"/>
<dbReference type="OrthoDB" id="4248306at2"/>
<accession>A0A239P0M7</accession>
<dbReference type="EMBL" id="FZOF01000061">
    <property type="protein sequence ID" value="SNT60154.1"/>
    <property type="molecule type" value="Genomic_DNA"/>
</dbReference>
<evidence type="ECO:0000313" key="3">
    <source>
        <dbReference type="EMBL" id="SNT60154.1"/>
    </source>
</evidence>
<dbReference type="InterPro" id="IPR036388">
    <property type="entry name" value="WH-like_DNA-bd_sf"/>
</dbReference>
<evidence type="ECO:0000256" key="1">
    <source>
        <dbReference type="SAM" id="Coils"/>
    </source>
</evidence>
<proteinExistence type="predicted"/>
<feature type="region of interest" description="Disordered" evidence="2">
    <location>
        <begin position="55"/>
        <end position="134"/>
    </location>
</feature>
<protein>
    <recommendedName>
        <fullName evidence="5">Regulatory protein</fullName>
    </recommendedName>
</protein>
<dbReference type="InterPro" id="IPR036390">
    <property type="entry name" value="WH_DNA-bd_sf"/>
</dbReference>
<feature type="coiled-coil region" evidence="1">
    <location>
        <begin position="19"/>
        <end position="53"/>
    </location>
</feature>
<feature type="compositionally biased region" description="Low complexity" evidence="2">
    <location>
        <begin position="115"/>
        <end position="126"/>
    </location>
</feature>
<dbReference type="RefSeq" id="WP_089229452.1">
    <property type="nucleotide sequence ID" value="NZ_FZOF01000061.1"/>
</dbReference>
<dbReference type="Gene3D" id="1.10.10.10">
    <property type="entry name" value="Winged helix-like DNA-binding domain superfamily/Winged helix DNA-binding domain"/>
    <property type="match status" value="1"/>
</dbReference>
<evidence type="ECO:0000256" key="2">
    <source>
        <dbReference type="SAM" id="MobiDB-lite"/>
    </source>
</evidence>
<sequence length="227" mass="23672">MSNNNTIQDRYATRLAEDLDNNANEQEKVRVQLADLQSQLAQLEQEQAWLTQLQGAVAGAQSAAAPEQPANEAPSGDRADEPKVTSSAQPVPRPRGQKKPAGEPAARKAKKKTAAPKAGTKPKPAASRSNPGTTLRSLVVDILAASSEPRMVSEFVDALAKQHSGRVTPSAPVVRNTLESLVAKGLAERARQQGSVFYTPLTPSAADASDVAGAAASEAANPVPVTA</sequence>